<protein>
    <recommendedName>
        <fullName evidence="11">Phenylalanine--tRNA ligase beta subunit</fullName>
        <ecNumber evidence="11">6.1.1.20</ecNumber>
    </recommendedName>
    <alternativeName>
        <fullName evidence="11">Phenylalanyl-tRNA synthetase beta subunit</fullName>
        <shortName evidence="11">PheRS</shortName>
    </alternativeName>
</protein>
<evidence type="ECO:0000256" key="11">
    <source>
        <dbReference type="HAMAP-Rule" id="MF_00283"/>
    </source>
</evidence>
<dbReference type="InterPro" id="IPR005147">
    <property type="entry name" value="tRNA_synthase_B5-dom"/>
</dbReference>
<dbReference type="GO" id="GO:0004826">
    <property type="term" value="F:phenylalanine-tRNA ligase activity"/>
    <property type="evidence" value="ECO:0007669"/>
    <property type="project" value="UniProtKB-UniRule"/>
</dbReference>
<dbReference type="CDD" id="cd00769">
    <property type="entry name" value="PheRS_beta_core"/>
    <property type="match status" value="1"/>
</dbReference>
<dbReference type="Pfam" id="PF03147">
    <property type="entry name" value="FDX-ACB"/>
    <property type="match status" value="1"/>
</dbReference>
<evidence type="ECO:0000313" key="15">
    <source>
        <dbReference type="Proteomes" id="UP000222818"/>
    </source>
</evidence>
<dbReference type="PANTHER" id="PTHR10947">
    <property type="entry name" value="PHENYLALANYL-TRNA SYNTHETASE BETA CHAIN AND LEUCINE-RICH REPEAT-CONTAINING PROTEIN 47"/>
    <property type="match status" value="1"/>
</dbReference>
<proteinExistence type="inferred from homology"/>
<dbReference type="InterPro" id="IPR009061">
    <property type="entry name" value="DNA-bd_dom_put_sf"/>
</dbReference>
<feature type="binding site" evidence="11">
    <location>
        <position position="448"/>
    </location>
    <ligand>
        <name>Mg(2+)</name>
        <dbReference type="ChEBI" id="CHEBI:18420"/>
        <note>shared with alpha subunit</note>
    </ligand>
</feature>
<reference evidence="14 15" key="1">
    <citation type="journal article" date="2017" name="ISME J.">
        <title>Tremblaya phenacola PPER: an evolutionary beta-gammaproteobacterium collage.</title>
        <authorList>
            <person name="Gil R."/>
            <person name="Vargas-Chavez C."/>
            <person name="Lopez-Madrigal S."/>
            <person name="Santos-Garcia D."/>
            <person name="Latorre A."/>
            <person name="Moya A."/>
        </authorList>
    </citation>
    <scope>NUCLEOTIDE SEQUENCE [LARGE SCALE GENOMIC DNA]</scope>
    <source>
        <strain evidence="14 15">PPER</strain>
    </source>
</reference>
<name>A0A2G0V796_9PROT</name>
<dbReference type="Gene3D" id="3.30.56.10">
    <property type="match status" value="2"/>
</dbReference>
<evidence type="ECO:0000256" key="7">
    <source>
        <dbReference type="ARBA" id="ARBA00022842"/>
    </source>
</evidence>
<dbReference type="PROSITE" id="PS51447">
    <property type="entry name" value="FDX_ACB"/>
    <property type="match status" value="1"/>
</dbReference>
<keyword evidence="7 11" id="KW-0460">Magnesium</keyword>
<dbReference type="GO" id="GO:0006432">
    <property type="term" value="P:phenylalanyl-tRNA aminoacylation"/>
    <property type="evidence" value="ECO:0007669"/>
    <property type="project" value="UniProtKB-UniRule"/>
</dbReference>
<dbReference type="Gene3D" id="2.40.50.140">
    <property type="entry name" value="Nucleic acid-binding proteins"/>
    <property type="match status" value="1"/>
</dbReference>
<dbReference type="Pfam" id="PF17759">
    <property type="entry name" value="tRNA_synthFbeta"/>
    <property type="match status" value="1"/>
</dbReference>
<dbReference type="PROSITE" id="PS51483">
    <property type="entry name" value="B5"/>
    <property type="match status" value="1"/>
</dbReference>
<dbReference type="SUPFAM" id="SSF46955">
    <property type="entry name" value="Putative DNA-binding domain"/>
    <property type="match status" value="2"/>
</dbReference>
<evidence type="ECO:0000259" key="13">
    <source>
        <dbReference type="PROSITE" id="PS51483"/>
    </source>
</evidence>
<evidence type="ECO:0000256" key="4">
    <source>
        <dbReference type="ARBA" id="ARBA00022723"/>
    </source>
</evidence>
<keyword evidence="4 11" id="KW-0479">Metal-binding</keyword>
<comment type="subunit">
    <text evidence="2 11">Tetramer of two alpha and two beta subunits.</text>
</comment>
<keyword evidence="6 11" id="KW-0067">ATP-binding</keyword>
<comment type="catalytic activity">
    <reaction evidence="10 11">
        <text>tRNA(Phe) + L-phenylalanine + ATP = L-phenylalanyl-tRNA(Phe) + AMP + diphosphate + H(+)</text>
        <dbReference type="Rhea" id="RHEA:19413"/>
        <dbReference type="Rhea" id="RHEA-COMP:9668"/>
        <dbReference type="Rhea" id="RHEA-COMP:9699"/>
        <dbReference type="ChEBI" id="CHEBI:15378"/>
        <dbReference type="ChEBI" id="CHEBI:30616"/>
        <dbReference type="ChEBI" id="CHEBI:33019"/>
        <dbReference type="ChEBI" id="CHEBI:58095"/>
        <dbReference type="ChEBI" id="CHEBI:78442"/>
        <dbReference type="ChEBI" id="CHEBI:78531"/>
        <dbReference type="ChEBI" id="CHEBI:456215"/>
        <dbReference type="EC" id="6.1.1.20"/>
    </reaction>
</comment>
<dbReference type="SUPFAM" id="SSF56037">
    <property type="entry name" value="PheT/TilS domain"/>
    <property type="match status" value="1"/>
</dbReference>
<dbReference type="SUPFAM" id="SSF50249">
    <property type="entry name" value="Nucleic acid-binding proteins"/>
    <property type="match status" value="1"/>
</dbReference>
<dbReference type="GO" id="GO:0005524">
    <property type="term" value="F:ATP binding"/>
    <property type="evidence" value="ECO:0007669"/>
    <property type="project" value="UniProtKB-UniRule"/>
</dbReference>
<evidence type="ECO:0000256" key="9">
    <source>
        <dbReference type="ARBA" id="ARBA00023146"/>
    </source>
</evidence>
<dbReference type="Pfam" id="PF03484">
    <property type="entry name" value="B5"/>
    <property type="match status" value="1"/>
</dbReference>
<keyword evidence="15" id="KW-1185">Reference proteome</keyword>
<comment type="similarity">
    <text evidence="1 11">Belongs to the phenylalanyl-tRNA synthetase beta subunit family. Type 1 subfamily.</text>
</comment>
<dbReference type="NCBIfam" id="TIGR00472">
    <property type="entry name" value="pheT_bact"/>
    <property type="match status" value="1"/>
</dbReference>
<gene>
    <name evidence="11 14" type="primary">pheT</name>
    <name evidence="14" type="ORF">TPPER_00044</name>
</gene>
<evidence type="ECO:0000256" key="8">
    <source>
        <dbReference type="ARBA" id="ARBA00022917"/>
    </source>
</evidence>
<evidence type="ECO:0000256" key="10">
    <source>
        <dbReference type="ARBA" id="ARBA00049255"/>
    </source>
</evidence>
<dbReference type="Gene3D" id="3.30.930.10">
    <property type="entry name" value="Bira Bifunctional Protein, Domain 2"/>
    <property type="match status" value="1"/>
</dbReference>
<comment type="subcellular location">
    <subcellularLocation>
        <location evidence="11">Cytoplasm</location>
    </subcellularLocation>
</comment>
<dbReference type="SMART" id="SM00874">
    <property type="entry name" value="B5"/>
    <property type="match status" value="1"/>
</dbReference>
<evidence type="ECO:0000256" key="5">
    <source>
        <dbReference type="ARBA" id="ARBA00022741"/>
    </source>
</evidence>
<dbReference type="Proteomes" id="UP000222818">
    <property type="component" value="Unassembled WGS sequence"/>
</dbReference>
<organism evidence="14 15">
    <name type="scientific">Candidatus Tremblayella phenacoccinincola</name>
    <dbReference type="NCBI Taxonomy" id="1010676"/>
    <lineage>
        <taxon>Bacteria</taxon>
        <taxon>Pseudomonadati</taxon>
        <taxon>Pseudomonadota</taxon>
        <taxon>Betaproteobacteria</taxon>
        <taxon>Candidatus Tremblayella</taxon>
    </lineage>
</organism>
<dbReference type="GO" id="GO:0000287">
    <property type="term" value="F:magnesium ion binding"/>
    <property type="evidence" value="ECO:0007669"/>
    <property type="project" value="UniProtKB-UniRule"/>
</dbReference>
<dbReference type="OrthoDB" id="9805455at2"/>
<dbReference type="SMART" id="SM00873">
    <property type="entry name" value="B3_4"/>
    <property type="match status" value="1"/>
</dbReference>
<feature type="domain" description="B5" evidence="13">
    <location>
        <begin position="386"/>
        <end position="461"/>
    </location>
</feature>
<evidence type="ECO:0000313" key="14">
    <source>
        <dbReference type="EMBL" id="PHN16339.1"/>
    </source>
</evidence>
<dbReference type="InterPro" id="IPR041616">
    <property type="entry name" value="PheRS_beta_core"/>
</dbReference>
<dbReference type="Pfam" id="PF03483">
    <property type="entry name" value="B3_4"/>
    <property type="match status" value="1"/>
</dbReference>
<dbReference type="SMART" id="SM00896">
    <property type="entry name" value="FDX-ACB"/>
    <property type="match status" value="1"/>
</dbReference>
<dbReference type="InterPro" id="IPR005121">
    <property type="entry name" value="Fdx_antiC-bd"/>
</dbReference>
<feature type="domain" description="FDX-ACB" evidence="12">
    <location>
        <begin position="691"/>
        <end position="783"/>
    </location>
</feature>
<evidence type="ECO:0000256" key="2">
    <source>
        <dbReference type="ARBA" id="ARBA00011209"/>
    </source>
</evidence>
<keyword evidence="11" id="KW-0963">Cytoplasm</keyword>
<feature type="binding site" evidence="11">
    <location>
        <position position="445"/>
    </location>
    <ligand>
        <name>Mg(2+)</name>
        <dbReference type="ChEBI" id="CHEBI:18420"/>
        <note>shared with alpha subunit</note>
    </ligand>
</feature>
<dbReference type="PANTHER" id="PTHR10947:SF0">
    <property type="entry name" value="PHENYLALANINE--TRNA LIGASE BETA SUBUNIT"/>
    <property type="match status" value="1"/>
</dbReference>
<evidence type="ECO:0000256" key="6">
    <source>
        <dbReference type="ARBA" id="ARBA00022840"/>
    </source>
</evidence>
<dbReference type="InterPro" id="IPR005146">
    <property type="entry name" value="B3/B4_tRNA-bd"/>
</dbReference>
<keyword evidence="9 11" id="KW-0030">Aminoacyl-tRNA synthetase</keyword>
<dbReference type="InterPro" id="IPR012340">
    <property type="entry name" value="NA-bd_OB-fold"/>
</dbReference>
<dbReference type="SUPFAM" id="SSF55681">
    <property type="entry name" value="Class II aaRS and biotin synthetases"/>
    <property type="match status" value="1"/>
</dbReference>
<keyword evidence="5 11" id="KW-0547">Nucleotide-binding</keyword>
<sequence>MIFSVLWLREWLYLEKDISYIAEQLTMFGLHVDSIVPIPYYINRPIVGHIINYKRYSKNRYYIYSVDIGYIKLLDIKCSIYVEQPICFNIAVDGSSISGSIGGFLWSLSGIDISYSSDRLIKLPLDSMLGSLVSSYFNHNDNAIKIAIAPNKTHCSSILGIIRVLSCLNNMSLKYPSINYVKTAFVNDIPTLIEPNRVCPCFVSRLIRKLNINIDTSLWLREKLSRCGILLTNVLNDITAYVLLELGQPIDIFDLNTIKEKLVIRLSKPNEVITLFNGDKIGLNSNALVIADVYNILSLVGISKANYGSITIKTTNIILSALYINPSYIIGKPHYRLCSKLLYHYERGVDYNILSLAIERISDLIISICGGFASSIYNHIATKNIIKNHRIEIHRYKLTNLIGFYMPEGKVNIILTNLNYKAIRVNAVWKVLMPCWCFNIAIEEDLIEEVISIYGVCNISIKPISTYLSFTDSIRTIKTRKHLIRIKEMLTDRDYHEVVTYSFIDSNIQTKLYSNVKHIYIKNPIAKEMNVVRSSLLVGLIKTLTYKLSQQQKRIRLFESGYCFVADKDIGIKQKLMVAGIITGSRFEEHWDSSYSYSLVDIYDIKGDLESIFVITSNSNDVELKPIYSLALHPNQSAAIFIKKSYIGLFGSIHPKLQMELDIVRSAFIFELYCESILDYNMNMFKASKRTILPIIHRQISIIVSKHIMASTIISELTNIATGYIVKANVSDVYYDNIKEGFKSLSLSFNIQSSEKPLKEYLINLAIKRYVVILKLMFNAYLRY</sequence>
<keyword evidence="3 11" id="KW-0436">Ligase</keyword>
<dbReference type="InterPro" id="IPR004532">
    <property type="entry name" value="Phe-tRNA-ligase_IIc_bsu_bact"/>
</dbReference>
<evidence type="ECO:0000256" key="3">
    <source>
        <dbReference type="ARBA" id="ARBA00022598"/>
    </source>
</evidence>
<dbReference type="EC" id="6.1.1.20" evidence="11"/>
<dbReference type="AlphaFoldDB" id="A0A2G0V796"/>
<comment type="cofactor">
    <cofactor evidence="11">
        <name>Mg(2+)</name>
        <dbReference type="ChEBI" id="CHEBI:18420"/>
    </cofactor>
    <text evidence="11">Binds 2 magnesium ions per tetramer.</text>
</comment>
<dbReference type="HAMAP" id="MF_00283">
    <property type="entry name" value="Phe_tRNA_synth_beta1"/>
    <property type="match status" value="1"/>
</dbReference>
<dbReference type="GO" id="GO:0003723">
    <property type="term" value="F:RNA binding"/>
    <property type="evidence" value="ECO:0007669"/>
    <property type="project" value="InterPro"/>
</dbReference>
<dbReference type="RefSeq" id="WP_099336788.1">
    <property type="nucleotide sequence ID" value="NZ_MKGN01000004.1"/>
</dbReference>
<dbReference type="EMBL" id="MKGN01000004">
    <property type="protein sequence ID" value="PHN16339.1"/>
    <property type="molecule type" value="Genomic_DNA"/>
</dbReference>
<feature type="binding site" evidence="11">
    <location>
        <position position="449"/>
    </location>
    <ligand>
        <name>Mg(2+)</name>
        <dbReference type="ChEBI" id="CHEBI:18420"/>
        <note>shared with alpha subunit</note>
    </ligand>
</feature>
<evidence type="ECO:0000259" key="12">
    <source>
        <dbReference type="PROSITE" id="PS51447"/>
    </source>
</evidence>
<dbReference type="InterPro" id="IPR045864">
    <property type="entry name" value="aa-tRNA-synth_II/BPL/LPL"/>
</dbReference>
<accession>A0A2G0V796</accession>
<dbReference type="SUPFAM" id="SSF54991">
    <property type="entry name" value="Anticodon-binding domain of PheRS"/>
    <property type="match status" value="1"/>
</dbReference>
<dbReference type="InterPro" id="IPR045060">
    <property type="entry name" value="Phe-tRNA-ligase_IIc_bsu"/>
</dbReference>
<dbReference type="Gene3D" id="3.30.70.380">
    <property type="entry name" value="Ferrodoxin-fold anticodon-binding domain"/>
    <property type="match status" value="1"/>
</dbReference>
<dbReference type="InterPro" id="IPR020825">
    <property type="entry name" value="Phe-tRNA_synthase-like_B3/B4"/>
</dbReference>
<dbReference type="GO" id="GO:0009328">
    <property type="term" value="C:phenylalanine-tRNA ligase complex"/>
    <property type="evidence" value="ECO:0007669"/>
    <property type="project" value="TreeGrafter"/>
</dbReference>
<keyword evidence="8 11" id="KW-0648">Protein biosynthesis</keyword>
<comment type="caution">
    <text evidence="14">The sequence shown here is derived from an EMBL/GenBank/DDBJ whole genome shotgun (WGS) entry which is preliminary data.</text>
</comment>
<evidence type="ECO:0000256" key="1">
    <source>
        <dbReference type="ARBA" id="ARBA00008653"/>
    </source>
</evidence>
<dbReference type="Gene3D" id="3.50.40.10">
    <property type="entry name" value="Phenylalanyl-trna Synthetase, Chain B, domain 3"/>
    <property type="match status" value="1"/>
</dbReference>
<comment type="caution">
    <text evidence="11">Lacks conserved residue(s) required for the propagation of feature annotation.</text>
</comment>
<dbReference type="InterPro" id="IPR036690">
    <property type="entry name" value="Fdx_antiC-bd_sf"/>
</dbReference>